<dbReference type="Proteomes" id="UP000054481">
    <property type="component" value="Unassembled WGS sequence"/>
</dbReference>
<feature type="domain" description="Clathrin/coatomer adaptor adaptin-like N-terminal" evidence="10">
    <location>
        <begin position="23"/>
        <end position="638"/>
    </location>
</feature>
<dbReference type="SUPFAM" id="SSF48371">
    <property type="entry name" value="ARM repeat"/>
    <property type="match status" value="1"/>
</dbReference>
<evidence type="ECO:0000256" key="8">
    <source>
        <dbReference type="SAM" id="Coils"/>
    </source>
</evidence>
<comment type="subcellular location">
    <subcellularLocation>
        <location evidence="1">Endomembrane system</location>
    </subcellularLocation>
    <subcellularLocation>
        <location evidence="7">Golgi apparatus</location>
    </subcellularLocation>
</comment>
<comment type="similarity">
    <text evidence="2 7">Belongs to the adaptor complexes large subunit family.</text>
</comment>
<name>A0A0F7ZUV9_9HYPO</name>
<dbReference type="InterPro" id="IPR016024">
    <property type="entry name" value="ARM-type_fold"/>
</dbReference>
<dbReference type="PANTHER" id="PTHR22781:SF12">
    <property type="entry name" value="AP-3 COMPLEX SUBUNIT DELTA-1"/>
    <property type="match status" value="1"/>
</dbReference>
<evidence type="ECO:0000256" key="9">
    <source>
        <dbReference type="SAM" id="MobiDB-lite"/>
    </source>
</evidence>
<evidence type="ECO:0000256" key="5">
    <source>
        <dbReference type="ARBA" id="ARBA00022927"/>
    </source>
</evidence>
<accession>A0A0F7ZUV9</accession>
<gene>
    <name evidence="11" type="ORF">HIM_05006</name>
</gene>
<evidence type="ECO:0000256" key="3">
    <source>
        <dbReference type="ARBA" id="ARBA00022448"/>
    </source>
</evidence>
<comment type="function">
    <text evidence="7">Part of the AP-3 complex, an adaptor-related complex which is not clathrin-associated. The complex is associated with the Golgi region as well as more peripheral structures. It facilitates the budding of vesicles from the Golgi membrane.</text>
</comment>
<organism evidence="11 12">
    <name type="scientific">Hirsutella minnesotensis 3608</name>
    <dbReference type="NCBI Taxonomy" id="1043627"/>
    <lineage>
        <taxon>Eukaryota</taxon>
        <taxon>Fungi</taxon>
        <taxon>Dikarya</taxon>
        <taxon>Ascomycota</taxon>
        <taxon>Pezizomycotina</taxon>
        <taxon>Sordariomycetes</taxon>
        <taxon>Hypocreomycetidae</taxon>
        <taxon>Hypocreales</taxon>
        <taxon>Ophiocordycipitaceae</taxon>
        <taxon>Hirsutella</taxon>
    </lineage>
</organism>
<reference evidence="11 12" key="1">
    <citation type="journal article" date="2014" name="Genome Biol. Evol.">
        <title>Comparative genomics and transcriptomics analyses reveal divergent lifestyle features of nematode endoparasitic fungus Hirsutella minnesotensis.</title>
        <authorList>
            <person name="Lai Y."/>
            <person name="Liu K."/>
            <person name="Zhang X."/>
            <person name="Zhang X."/>
            <person name="Li K."/>
            <person name="Wang N."/>
            <person name="Shu C."/>
            <person name="Wu Y."/>
            <person name="Wang C."/>
            <person name="Bushley K.E."/>
            <person name="Xiang M."/>
            <person name="Liu X."/>
        </authorList>
    </citation>
    <scope>NUCLEOTIDE SEQUENCE [LARGE SCALE GENOMIC DNA]</scope>
    <source>
        <strain evidence="11 12">3608</strain>
    </source>
</reference>
<dbReference type="InterPro" id="IPR017105">
    <property type="entry name" value="AP3_complex_dsu"/>
</dbReference>
<evidence type="ECO:0000256" key="6">
    <source>
        <dbReference type="ARBA" id="ARBA00023136"/>
    </source>
</evidence>
<keyword evidence="8" id="KW-0175">Coiled coil</keyword>
<protein>
    <recommendedName>
        <fullName evidence="7">AP-3 complex subunit delta</fullName>
    </recommendedName>
</protein>
<evidence type="ECO:0000256" key="7">
    <source>
        <dbReference type="PIRNR" id="PIRNR037092"/>
    </source>
</evidence>
<dbReference type="PIRSF" id="PIRSF037092">
    <property type="entry name" value="AP3_complex_delta"/>
    <property type="match status" value="1"/>
</dbReference>
<feature type="region of interest" description="Disordered" evidence="9">
    <location>
        <begin position="382"/>
        <end position="419"/>
    </location>
</feature>
<evidence type="ECO:0000259" key="10">
    <source>
        <dbReference type="Pfam" id="PF01602"/>
    </source>
</evidence>
<dbReference type="GO" id="GO:0005794">
    <property type="term" value="C:Golgi apparatus"/>
    <property type="evidence" value="ECO:0007669"/>
    <property type="project" value="UniProtKB-SubCell"/>
</dbReference>
<evidence type="ECO:0000313" key="12">
    <source>
        <dbReference type="Proteomes" id="UP000054481"/>
    </source>
</evidence>
<feature type="compositionally biased region" description="Basic and acidic residues" evidence="9">
    <location>
        <begin position="961"/>
        <end position="972"/>
    </location>
</feature>
<dbReference type="InterPro" id="IPR002553">
    <property type="entry name" value="Clathrin/coatomer_adapt-like_N"/>
</dbReference>
<dbReference type="PANTHER" id="PTHR22781">
    <property type="entry name" value="DELTA ADAPTIN-RELATED"/>
    <property type="match status" value="1"/>
</dbReference>
<feature type="coiled-coil region" evidence="8">
    <location>
        <begin position="907"/>
        <end position="944"/>
    </location>
</feature>
<evidence type="ECO:0000256" key="1">
    <source>
        <dbReference type="ARBA" id="ARBA00004308"/>
    </source>
</evidence>
<dbReference type="GO" id="GO:0006896">
    <property type="term" value="P:Golgi to vacuole transport"/>
    <property type="evidence" value="ECO:0007669"/>
    <property type="project" value="TreeGrafter"/>
</dbReference>
<keyword evidence="7" id="KW-0333">Golgi apparatus</keyword>
<dbReference type="Gene3D" id="1.25.10.10">
    <property type="entry name" value="Leucine-rich Repeat Variant"/>
    <property type="match status" value="1"/>
</dbReference>
<dbReference type="Pfam" id="PF01602">
    <property type="entry name" value="Adaptin_N"/>
    <property type="match status" value="1"/>
</dbReference>
<keyword evidence="3 7" id="KW-0813">Transport</keyword>
<keyword evidence="5 7" id="KW-0653">Protein transport</keyword>
<dbReference type="AlphaFoldDB" id="A0A0F7ZUV9"/>
<dbReference type="EMBL" id="KQ030516">
    <property type="protein sequence ID" value="KJZ75543.1"/>
    <property type="molecule type" value="Genomic_DNA"/>
</dbReference>
<dbReference type="GO" id="GO:0006623">
    <property type="term" value="P:protein targeting to vacuole"/>
    <property type="evidence" value="ECO:0007669"/>
    <property type="project" value="TreeGrafter"/>
</dbReference>
<dbReference type="GO" id="GO:0030123">
    <property type="term" value="C:AP-3 adaptor complex"/>
    <property type="evidence" value="ECO:0007669"/>
    <property type="project" value="InterPro"/>
</dbReference>
<evidence type="ECO:0000256" key="4">
    <source>
        <dbReference type="ARBA" id="ARBA00022737"/>
    </source>
</evidence>
<dbReference type="GO" id="GO:0010008">
    <property type="term" value="C:endosome membrane"/>
    <property type="evidence" value="ECO:0007669"/>
    <property type="project" value="TreeGrafter"/>
</dbReference>
<feature type="region of interest" description="Disordered" evidence="9">
    <location>
        <begin position="850"/>
        <end position="872"/>
    </location>
</feature>
<keyword evidence="6" id="KW-0472">Membrane</keyword>
<evidence type="ECO:0000256" key="2">
    <source>
        <dbReference type="ARBA" id="ARBA00006613"/>
    </source>
</evidence>
<proteinExistence type="inferred from homology"/>
<keyword evidence="4" id="KW-0677">Repeat</keyword>
<evidence type="ECO:0000313" key="11">
    <source>
        <dbReference type="EMBL" id="KJZ75543.1"/>
    </source>
</evidence>
<feature type="region of interest" description="Disordered" evidence="9">
    <location>
        <begin position="952"/>
        <end position="1035"/>
    </location>
</feature>
<feature type="compositionally biased region" description="Acidic residues" evidence="9">
    <location>
        <begin position="394"/>
        <end position="407"/>
    </location>
</feature>
<dbReference type="OrthoDB" id="10264595at2759"/>
<comment type="subunit">
    <text evidence="7">Adaptor protein complex 3 (AP-3) is a heterotetramer.</text>
</comment>
<keyword evidence="12" id="KW-1185">Reference proteome</keyword>
<sequence length="1035" mass="113837">MGTRFEKSLYDLIRGLRNHKGNEKEYIQKSLKECRAEVRSQDMDVKATALLKLVYLEMVGYDMSWASFHVLEVMSSAKYHQKRVGYLGAVQSFRPDTEVLMLATNLLKKDLASSTPTVISLPIATLPHVITPSLALSTLADLLPRLSHSHANIRKKTLVTLYRLALVYPEALRAAWPKIKERLMDTNEDPSVTAAIVNVVCELGWRRPHDFLPLAPRLFELLVDGGNNWMAIKLIKLFATLTPLEPRLVRKLLPPLTNLMATTAAMSLLYECINGIIQGGILGNGDDVSGAEEVATLCVSKLRSMMMINSDPNLKYVALLAFNKIVVTHPYLVAQQEDVILECIDSPDITIRIQALDLVQGMVTNENLVSVVSRLMKQLKSASPTKDRSKADSNSEDPSIDSEDDEQAAAAASPGVGGSAPPLPEDYLVDVIKRILFMCSKDNYANVVDFDWYIDVLTQLVRMAPVPRAFNAESTTDSSSAQLSQDVSGKIGDELRNVAVKVRAMRATAVRAADLILAHLSADTPASHKIHSAALTSITWMLGEYASQLSLPDDTLDRLLHAIPRTGRPEACTMTLLAVIKIFASIAGDVTEPWTAERKSRISLLMARVIHVAEPLVLHPNLEVQERAVEFNELLKLTSEAASGQPVSMAEDYQDPPLLLTQAIPSLFNGWELNSVAPGAQRNVPMPSGLDLDEPIHANLNHMLAQADMVTIQSDEMDEFELYYNQRLPPSSISSSAPAMSMLTEPNEEMIGSYQQPSEESYLDADIIARRKAERLERNKDDPFYIPSSDTLRSSTPIHNILQNSNGPDLDIDAIPIMQLDLDNVANSPMPAPKPRPEPKQRVIIAADETLEGSEGGSGRNYDSENNSDSLAKSKNRRLKQSLLQVDSSTIGSFNLEGGRPADGFDYERQQREEAEMQQAVKEVERLRLEMQRANERIQVAQGANAEGIVVSKKKKKKVKKAGDEAGEEERKSKKKKKKKLDSAVEAGNDADTVGAGEAEGSSDTQVVGDAPATPSKPIKRKKKKRVAEIVDASG</sequence>
<dbReference type="InterPro" id="IPR011989">
    <property type="entry name" value="ARM-like"/>
</dbReference>